<comment type="caution">
    <text evidence="1">The sequence shown here is derived from an EMBL/GenBank/DDBJ whole genome shotgun (WGS) entry which is preliminary data.</text>
</comment>
<dbReference type="EMBL" id="BAAATZ010000020">
    <property type="protein sequence ID" value="GAA2731537.1"/>
    <property type="molecule type" value="Genomic_DNA"/>
</dbReference>
<name>A0ABN3UG85_9ACTN</name>
<evidence type="ECO:0008006" key="3">
    <source>
        <dbReference type="Google" id="ProtNLM"/>
    </source>
</evidence>
<evidence type="ECO:0000313" key="2">
    <source>
        <dbReference type="Proteomes" id="UP001501842"/>
    </source>
</evidence>
<dbReference type="Proteomes" id="UP001501842">
    <property type="component" value="Unassembled WGS sequence"/>
</dbReference>
<evidence type="ECO:0000313" key="1">
    <source>
        <dbReference type="EMBL" id="GAA2731537.1"/>
    </source>
</evidence>
<accession>A0ABN3UG85</accession>
<sequence>MRFNEEEYAAFSSAAERQGLSKGAYAAQVCMTHVRGLDSVEQETMRDLLKALMLTTGQVRKIGVLFNQVVARLNATGEQAERFVVYAAAADRTLRRVDELTARVRAHLSWSGR</sequence>
<proteinExistence type="predicted"/>
<organism evidence="1 2">
    <name type="scientific">Actinocorallia aurantiaca</name>
    <dbReference type="NCBI Taxonomy" id="46204"/>
    <lineage>
        <taxon>Bacteria</taxon>
        <taxon>Bacillati</taxon>
        <taxon>Actinomycetota</taxon>
        <taxon>Actinomycetes</taxon>
        <taxon>Streptosporangiales</taxon>
        <taxon>Thermomonosporaceae</taxon>
        <taxon>Actinocorallia</taxon>
    </lineage>
</organism>
<reference evidence="1 2" key="1">
    <citation type="journal article" date="2019" name="Int. J. Syst. Evol. Microbiol.">
        <title>The Global Catalogue of Microorganisms (GCM) 10K type strain sequencing project: providing services to taxonomists for standard genome sequencing and annotation.</title>
        <authorList>
            <consortium name="The Broad Institute Genomics Platform"/>
            <consortium name="The Broad Institute Genome Sequencing Center for Infectious Disease"/>
            <person name="Wu L."/>
            <person name="Ma J."/>
        </authorList>
    </citation>
    <scope>NUCLEOTIDE SEQUENCE [LARGE SCALE GENOMIC DNA]</scope>
    <source>
        <strain evidence="1 2">JCM 8201</strain>
    </source>
</reference>
<keyword evidence="2" id="KW-1185">Reference proteome</keyword>
<protein>
    <recommendedName>
        <fullName evidence="3">Plasmid mobilization relaxosome protein MobC</fullName>
    </recommendedName>
</protein>
<gene>
    <name evidence="1" type="ORF">GCM10010439_47210</name>
</gene>